<evidence type="ECO:0000256" key="2">
    <source>
        <dbReference type="SAM" id="SignalP"/>
    </source>
</evidence>
<evidence type="ECO:0000313" key="4">
    <source>
        <dbReference type="Proteomes" id="UP001642540"/>
    </source>
</evidence>
<evidence type="ECO:0000256" key="1">
    <source>
        <dbReference type="SAM" id="MobiDB-lite"/>
    </source>
</evidence>
<keyword evidence="4" id="KW-1185">Reference proteome</keyword>
<proteinExistence type="predicted"/>
<keyword evidence="2" id="KW-0732">Signal</keyword>
<organism evidence="3 4">
    <name type="scientific">Orchesella dallaii</name>
    <dbReference type="NCBI Taxonomy" id="48710"/>
    <lineage>
        <taxon>Eukaryota</taxon>
        <taxon>Metazoa</taxon>
        <taxon>Ecdysozoa</taxon>
        <taxon>Arthropoda</taxon>
        <taxon>Hexapoda</taxon>
        <taxon>Collembola</taxon>
        <taxon>Entomobryomorpha</taxon>
        <taxon>Entomobryoidea</taxon>
        <taxon>Orchesellidae</taxon>
        <taxon>Orchesellinae</taxon>
        <taxon>Orchesella</taxon>
    </lineage>
</organism>
<dbReference type="Proteomes" id="UP001642540">
    <property type="component" value="Unassembled WGS sequence"/>
</dbReference>
<feature type="signal peptide" evidence="2">
    <location>
        <begin position="1"/>
        <end position="18"/>
    </location>
</feature>
<name>A0ABP1S0P9_9HEXA</name>
<dbReference type="EMBL" id="CAXLJM020000141">
    <property type="protein sequence ID" value="CAL8140813.1"/>
    <property type="molecule type" value="Genomic_DNA"/>
</dbReference>
<accession>A0ABP1S0P9</accession>
<gene>
    <name evidence="3" type="ORF">ODALV1_LOCUS28436</name>
</gene>
<feature type="compositionally biased region" description="Polar residues" evidence="1">
    <location>
        <begin position="20"/>
        <end position="32"/>
    </location>
</feature>
<comment type="caution">
    <text evidence="3">The sequence shown here is derived from an EMBL/GenBank/DDBJ whole genome shotgun (WGS) entry which is preliminary data.</text>
</comment>
<feature type="region of interest" description="Disordered" evidence="1">
    <location>
        <begin position="271"/>
        <end position="290"/>
    </location>
</feature>
<feature type="compositionally biased region" description="Low complexity" evidence="1">
    <location>
        <begin position="48"/>
        <end position="72"/>
    </location>
</feature>
<reference evidence="3 4" key="1">
    <citation type="submission" date="2024-08" db="EMBL/GenBank/DDBJ databases">
        <authorList>
            <person name="Cucini C."/>
            <person name="Frati F."/>
        </authorList>
    </citation>
    <scope>NUCLEOTIDE SEQUENCE [LARGE SCALE GENOMIC DNA]</scope>
</reference>
<sequence length="365" mass="38805">MAFKKTFVICLLIGSSLAQDQATGDQSSSAANNVKRDAPLEGSGGYGPPKETSSSSGPSPSKYDSHSSPTSYSKSIPAAAIRNVETVAVTKTITPVVTKTTTYNTHSEPALSIGHVQGYSQSATGQPKVAPVQFQTQYTTYSNPTVGVNGPVTYTGPAVVFGGAGGTYSLPLTAVSLSSGTPTVYGAAIAQTAAAPASGGWGAPPSYSSSPYGSYSMNIPQILQFNPQQKTFTMQQIQQLQAIMQKNQIAMASALRPVTARAPAQAQPNIPSQFLAAPGTSSGSSHYSSPNALYQAQASARQPIYHQLQPQQHQHFVRQPIAQPSRQYVQTYVLPSSSYTSFQPVNNHHHLLHQHQQLRQQQQRQ</sequence>
<evidence type="ECO:0000313" key="3">
    <source>
        <dbReference type="EMBL" id="CAL8140813.1"/>
    </source>
</evidence>
<protein>
    <submittedName>
        <fullName evidence="3">Uncharacterized protein</fullName>
    </submittedName>
</protein>
<feature type="region of interest" description="Disordered" evidence="1">
    <location>
        <begin position="20"/>
        <end position="72"/>
    </location>
</feature>
<feature type="chain" id="PRO_5045194808" evidence="2">
    <location>
        <begin position="19"/>
        <end position="365"/>
    </location>
</feature>